<evidence type="ECO:0000313" key="2">
    <source>
        <dbReference type="EMBL" id="ALO46697.1"/>
    </source>
</evidence>
<name>A0A0S2KEN3_9GAMM</name>
<protein>
    <submittedName>
        <fullName evidence="2">Uncharacterized conserved membrane protein</fullName>
    </submittedName>
</protein>
<dbReference type="STRING" id="1249552.PS2015_2058"/>
<keyword evidence="3" id="KW-1185">Reference proteome</keyword>
<dbReference type="PATRIC" id="fig|1249552.3.peg.2069"/>
<dbReference type="AlphaFoldDB" id="A0A0S2KEN3"/>
<feature type="transmembrane region" description="Helical" evidence="1">
    <location>
        <begin position="7"/>
        <end position="28"/>
    </location>
</feature>
<dbReference type="PANTHER" id="PTHR31876">
    <property type="entry name" value="COV-LIKE PROTEIN 1"/>
    <property type="match status" value="1"/>
</dbReference>
<evidence type="ECO:0000313" key="3">
    <source>
        <dbReference type="Proteomes" id="UP000065641"/>
    </source>
</evidence>
<reference evidence="2 3" key="1">
    <citation type="submission" date="2015-11" db="EMBL/GenBank/DDBJ databases">
        <authorList>
            <person name="Zhang Y."/>
            <person name="Guo Z."/>
        </authorList>
    </citation>
    <scope>NUCLEOTIDE SEQUENCE [LARGE SCALE GENOMIC DNA]</scope>
    <source>
        <strain evidence="2 3">KCTC 32221</strain>
    </source>
</reference>
<proteinExistence type="predicted"/>
<organism evidence="2 3">
    <name type="scientific">Pseudohongiella spirulinae</name>
    <dbReference type="NCBI Taxonomy" id="1249552"/>
    <lineage>
        <taxon>Bacteria</taxon>
        <taxon>Pseudomonadati</taxon>
        <taxon>Pseudomonadota</taxon>
        <taxon>Gammaproteobacteria</taxon>
        <taxon>Pseudomonadales</taxon>
        <taxon>Pseudohongiellaceae</taxon>
        <taxon>Pseudohongiella</taxon>
    </lineage>
</organism>
<evidence type="ECO:0000256" key="1">
    <source>
        <dbReference type="SAM" id="Phobius"/>
    </source>
</evidence>
<dbReference type="Pfam" id="PF04367">
    <property type="entry name" value="DUF502"/>
    <property type="match status" value="1"/>
</dbReference>
<accession>A0A0S2KEN3</accession>
<gene>
    <name evidence="2" type="ORF">PS2015_2058</name>
</gene>
<dbReference type="Proteomes" id="UP000065641">
    <property type="component" value="Chromosome"/>
</dbReference>
<feature type="transmembrane region" description="Helical" evidence="1">
    <location>
        <begin position="48"/>
        <end position="69"/>
    </location>
</feature>
<keyword evidence="1" id="KW-1133">Transmembrane helix</keyword>
<keyword evidence="1" id="KW-0472">Membrane</keyword>
<dbReference type="KEGG" id="pspi:PS2015_2058"/>
<dbReference type="PANTHER" id="PTHR31876:SF26">
    <property type="entry name" value="PROTEIN LIKE COV 2"/>
    <property type="match status" value="1"/>
</dbReference>
<sequence>MKKLSKDLLTGLSLLLPIVLSIQLLIWVLTTVEEWLKQVWDLVLPAEWYIPGLAIVSFLALAVVTGISFRVRIIKPLWLWGHKLIDRIPVLNYLYNTIKDFFDLIGGQNFSDQKVVWVRMPDTPYRLLGVVTKQGDDERSRLGQMIGDDEVAVYLPMSYQVGGYMVVLPKDCVESANIDAGDALRLIMSAGLGQKKSRA</sequence>
<keyword evidence="1" id="KW-0812">Transmembrane</keyword>
<dbReference type="InterPro" id="IPR007462">
    <property type="entry name" value="COV1-like"/>
</dbReference>
<dbReference type="RefSeq" id="WP_058022162.1">
    <property type="nucleotide sequence ID" value="NZ_CP013189.1"/>
</dbReference>
<dbReference type="EMBL" id="CP013189">
    <property type="protein sequence ID" value="ALO46697.1"/>
    <property type="molecule type" value="Genomic_DNA"/>
</dbReference>